<comment type="caution">
    <text evidence="3">The sequence shown here is derived from an EMBL/GenBank/DDBJ whole genome shotgun (WGS) entry which is preliminary data.</text>
</comment>
<evidence type="ECO:0000313" key="4">
    <source>
        <dbReference type="Proteomes" id="UP000822688"/>
    </source>
</evidence>
<feature type="compositionally biased region" description="Basic and acidic residues" evidence="1">
    <location>
        <begin position="496"/>
        <end position="508"/>
    </location>
</feature>
<evidence type="ECO:0000256" key="1">
    <source>
        <dbReference type="SAM" id="MobiDB-lite"/>
    </source>
</evidence>
<dbReference type="Proteomes" id="UP000822688">
    <property type="component" value="Chromosome 3"/>
</dbReference>
<gene>
    <name evidence="3" type="ORF">KC19_3G050500</name>
</gene>
<evidence type="ECO:0000313" key="3">
    <source>
        <dbReference type="EMBL" id="KAG0582309.1"/>
    </source>
</evidence>
<evidence type="ECO:0000259" key="2">
    <source>
        <dbReference type="PROSITE" id="PS50090"/>
    </source>
</evidence>
<dbReference type="PROSITE" id="PS50090">
    <property type="entry name" value="MYB_LIKE"/>
    <property type="match status" value="1"/>
</dbReference>
<keyword evidence="4" id="KW-1185">Reference proteome</keyword>
<feature type="region of interest" description="Disordered" evidence="1">
    <location>
        <begin position="1"/>
        <end position="31"/>
    </location>
</feature>
<feature type="compositionally biased region" description="Basic and acidic residues" evidence="1">
    <location>
        <begin position="377"/>
        <end position="389"/>
    </location>
</feature>
<reference evidence="3" key="1">
    <citation type="submission" date="2020-06" db="EMBL/GenBank/DDBJ databases">
        <title>WGS assembly of Ceratodon purpureus strain R40.</title>
        <authorList>
            <person name="Carey S.B."/>
            <person name="Jenkins J."/>
            <person name="Shu S."/>
            <person name="Lovell J.T."/>
            <person name="Sreedasyam A."/>
            <person name="Maumus F."/>
            <person name="Tiley G.P."/>
            <person name="Fernandez-Pozo N."/>
            <person name="Barry K."/>
            <person name="Chen C."/>
            <person name="Wang M."/>
            <person name="Lipzen A."/>
            <person name="Daum C."/>
            <person name="Saski C.A."/>
            <person name="Payton A.C."/>
            <person name="Mcbreen J.C."/>
            <person name="Conrad R.E."/>
            <person name="Kollar L.M."/>
            <person name="Olsson S."/>
            <person name="Huttunen S."/>
            <person name="Landis J.B."/>
            <person name="Wickett N.J."/>
            <person name="Johnson M.G."/>
            <person name="Rensing S.A."/>
            <person name="Grimwood J."/>
            <person name="Schmutz J."/>
            <person name="Mcdaniel S.F."/>
        </authorList>
    </citation>
    <scope>NUCLEOTIDE SEQUENCE</scope>
    <source>
        <strain evidence="3">R40</strain>
    </source>
</reference>
<dbReference type="EMBL" id="CM026423">
    <property type="protein sequence ID" value="KAG0582309.1"/>
    <property type="molecule type" value="Genomic_DNA"/>
</dbReference>
<organism evidence="3 4">
    <name type="scientific">Ceratodon purpureus</name>
    <name type="common">Fire moss</name>
    <name type="synonym">Dicranum purpureum</name>
    <dbReference type="NCBI Taxonomy" id="3225"/>
    <lineage>
        <taxon>Eukaryota</taxon>
        <taxon>Viridiplantae</taxon>
        <taxon>Streptophyta</taxon>
        <taxon>Embryophyta</taxon>
        <taxon>Bryophyta</taxon>
        <taxon>Bryophytina</taxon>
        <taxon>Bryopsida</taxon>
        <taxon>Dicranidae</taxon>
        <taxon>Pseudoditrichales</taxon>
        <taxon>Ditrichaceae</taxon>
        <taxon>Ceratodon</taxon>
    </lineage>
</organism>
<feature type="region of interest" description="Disordered" evidence="1">
    <location>
        <begin position="475"/>
        <end position="508"/>
    </location>
</feature>
<feature type="region of interest" description="Disordered" evidence="1">
    <location>
        <begin position="153"/>
        <end position="175"/>
    </location>
</feature>
<proteinExistence type="predicted"/>
<feature type="compositionally biased region" description="Low complexity" evidence="1">
    <location>
        <begin position="1"/>
        <end position="10"/>
    </location>
</feature>
<dbReference type="InterPro" id="IPR001005">
    <property type="entry name" value="SANT/Myb"/>
</dbReference>
<dbReference type="Pfam" id="PF13837">
    <property type="entry name" value="Myb_DNA-bind_4"/>
    <property type="match status" value="1"/>
</dbReference>
<dbReference type="AlphaFoldDB" id="A0A8T0IHB6"/>
<name>A0A8T0IHB6_CERPU</name>
<sequence length="508" mass="57063">MSVQEEAQGGRMEGGGREEEEDDNDAYLKRIRDEEGVERQDVCAKRRRIRSENWGASETLQMLELRKAVVQTSTAKGSDAWKQIAQQLAAMNPESQARSFKQVAQRWDTLVKVYVSVEEHCCESGRTCGDVIDERQKRCKTEYRQLWHELIAEGNPGKRRAPSKASVQPDDQTPARLVNDAPQVVTTLTQKFGEIAKSFTEMLDTIDRSITSSEERSQAPGHMNKNIVTGCNWELEEDQAGLERVVFVSGLKKQQDETKAEVARATQSMADTMQSISEAASTSESFCLEVDQRDWSMVIRRLSEISQRYREISVQGIRDEVGADVHDPNSQQQTTSAARSTHDHPNNSIQRSLSLTSSFYISGKLCKKTLSSLNTTRSEKSCSSGKRDNGSPASPATSTATFAGLPDIVHLSPKSDCESLSGSKSVDQGGWTNLCFRNSRFKKGEKLVLRKEKKKRTERRTSILKFQERLTLEEVGEKSSRSMTRTMTRFGPRVQSSEEQKHRSLSET</sequence>
<feature type="compositionally biased region" description="Polar residues" evidence="1">
    <location>
        <begin position="328"/>
        <end position="339"/>
    </location>
</feature>
<feature type="region of interest" description="Disordered" evidence="1">
    <location>
        <begin position="377"/>
        <end position="400"/>
    </location>
</feature>
<feature type="domain" description="Myb-like" evidence="2">
    <location>
        <begin position="46"/>
        <end position="111"/>
    </location>
</feature>
<feature type="region of interest" description="Disordered" evidence="1">
    <location>
        <begin position="320"/>
        <end position="349"/>
    </location>
</feature>
<protein>
    <recommendedName>
        <fullName evidence="2">Myb-like domain-containing protein</fullName>
    </recommendedName>
</protein>
<accession>A0A8T0IHB6</accession>
<feature type="compositionally biased region" description="Low complexity" evidence="1">
    <location>
        <begin position="391"/>
        <end position="400"/>
    </location>
</feature>
<dbReference type="InterPro" id="IPR044822">
    <property type="entry name" value="Myb_DNA-bind_4"/>
</dbReference>